<evidence type="ECO:0000313" key="2">
    <source>
        <dbReference type="Proteomes" id="UP000708576"/>
    </source>
</evidence>
<protein>
    <recommendedName>
        <fullName evidence="3">Glycosyltransferase family 2 protein</fullName>
    </recommendedName>
</protein>
<evidence type="ECO:0000313" key="1">
    <source>
        <dbReference type="EMBL" id="MBS2098669.1"/>
    </source>
</evidence>
<organism evidence="1 2">
    <name type="scientific">Carboxylicivirga linearis</name>
    <dbReference type="NCBI Taxonomy" id="1628157"/>
    <lineage>
        <taxon>Bacteria</taxon>
        <taxon>Pseudomonadati</taxon>
        <taxon>Bacteroidota</taxon>
        <taxon>Bacteroidia</taxon>
        <taxon>Marinilabiliales</taxon>
        <taxon>Marinilabiliaceae</taxon>
        <taxon>Carboxylicivirga</taxon>
    </lineage>
</organism>
<accession>A0ABS5JUT8</accession>
<dbReference type="Pfam" id="PF11735">
    <property type="entry name" value="CAP59_mtransfer"/>
    <property type="match status" value="1"/>
</dbReference>
<evidence type="ECO:0008006" key="3">
    <source>
        <dbReference type="Google" id="ProtNLM"/>
    </source>
</evidence>
<name>A0ABS5JUT8_9BACT</name>
<proteinExistence type="predicted"/>
<comment type="caution">
    <text evidence="1">The sequence shown here is derived from an EMBL/GenBank/DDBJ whole genome shotgun (WGS) entry which is preliminary data.</text>
</comment>
<reference evidence="1 2" key="1">
    <citation type="journal article" date="2015" name="Int. J. Syst. Evol. Microbiol.">
        <title>Carboxylicivirga linearis sp. nov., isolated from a sea cucumber culture pond.</title>
        <authorList>
            <person name="Wang F.Q."/>
            <person name="Zhou Y.X."/>
            <person name="Lin X.Z."/>
            <person name="Chen G.J."/>
            <person name="Du Z.J."/>
        </authorList>
    </citation>
    <scope>NUCLEOTIDE SEQUENCE [LARGE SCALE GENOMIC DNA]</scope>
    <source>
        <strain evidence="1 2">FB218</strain>
    </source>
</reference>
<dbReference type="EMBL" id="JAGUCO010000006">
    <property type="protein sequence ID" value="MBS2098669.1"/>
    <property type="molecule type" value="Genomic_DNA"/>
</dbReference>
<gene>
    <name evidence="1" type="ORF">KEM10_10300</name>
</gene>
<sequence length="293" mass="34084">MEYTSEIEQMKEQGLQKMSESSVVICSIVRDCGKRLTVNIPIIERLRSQFNESAVVVVENDSIDDTKAVLENWKTQANDVHILGEDTKQVTIPVKKKDGVNPFYSRHRIEKMSRFRNMYMDYLDSLQRQFDYMIVIDLDINHFSFEGIVHSFGQDISWDALVSNGTKFLYKRCKKVFHDTYALRESGDERPMTENIIEGNRTKWNFLKKHHPLIPVASGFNGLAIYKYESVKGCSYQALDNNDPQVQVLCEHVAFHQQMAQKGHGNIYINPCLVTKYREDIVKELFSYFKKKS</sequence>
<dbReference type="RefSeq" id="WP_212215913.1">
    <property type="nucleotide sequence ID" value="NZ_JAGUCO010000006.1"/>
</dbReference>
<keyword evidence="2" id="KW-1185">Reference proteome</keyword>
<dbReference type="InterPro" id="IPR021047">
    <property type="entry name" value="Mannosyltransferase_CMT1"/>
</dbReference>
<dbReference type="Proteomes" id="UP000708576">
    <property type="component" value="Unassembled WGS sequence"/>
</dbReference>